<dbReference type="PANTHER" id="PTHR36710">
    <property type="entry name" value="PECTINESTERASE INHIBITOR-LIKE"/>
    <property type="match status" value="1"/>
</dbReference>
<organism evidence="6 7">
    <name type="scientific">Ziziphus jujuba</name>
    <name type="common">Chinese jujube</name>
    <name type="synonym">Ziziphus sativa</name>
    <dbReference type="NCBI Taxonomy" id="326968"/>
    <lineage>
        <taxon>Eukaryota</taxon>
        <taxon>Viridiplantae</taxon>
        <taxon>Streptophyta</taxon>
        <taxon>Embryophyta</taxon>
        <taxon>Tracheophyta</taxon>
        <taxon>Spermatophyta</taxon>
        <taxon>Magnoliopsida</taxon>
        <taxon>eudicotyledons</taxon>
        <taxon>Gunneridae</taxon>
        <taxon>Pentapetalae</taxon>
        <taxon>rosids</taxon>
        <taxon>fabids</taxon>
        <taxon>Rosales</taxon>
        <taxon>Rhamnaceae</taxon>
        <taxon>Paliureae</taxon>
        <taxon>Ziziphus</taxon>
    </lineage>
</organism>
<sequence>MQCLNMAGHQFAVQSCALIILYMSLLELHATVADTQLVDSICKQAESYEFCSSTLNGDLRSERADLHGLAIISIAETIAQIRVVFDERIPEIIRHQVSISNPIDKQRIKDCQSDYNGALHNFLGAYRSSSGRSYWEVIDWVRDGANEAIHCEDIYRWHDPLTVCPISAENHNVIKLAEIVLIVVQSLLTIV</sequence>
<feature type="signal peptide" evidence="4">
    <location>
        <begin position="1"/>
        <end position="33"/>
    </location>
</feature>
<dbReference type="InterPro" id="IPR006501">
    <property type="entry name" value="Pectinesterase_inhib_dom"/>
</dbReference>
<dbReference type="CDD" id="cd15797">
    <property type="entry name" value="PMEI"/>
    <property type="match status" value="1"/>
</dbReference>
<dbReference type="SMART" id="SM00856">
    <property type="entry name" value="PMEI"/>
    <property type="match status" value="1"/>
</dbReference>
<evidence type="ECO:0000256" key="2">
    <source>
        <dbReference type="ARBA" id="ARBA00023157"/>
    </source>
</evidence>
<proteinExistence type="inferred from homology"/>
<reference evidence="7" key="1">
    <citation type="submission" date="2025-08" db="UniProtKB">
        <authorList>
            <consortium name="RefSeq"/>
        </authorList>
    </citation>
    <scope>IDENTIFICATION</scope>
    <source>
        <tissue evidence="7">Seedling</tissue>
    </source>
</reference>
<feature type="domain" description="Pectinesterase inhibitor" evidence="5">
    <location>
        <begin position="33"/>
        <end position="183"/>
    </location>
</feature>
<dbReference type="GeneID" id="125419192"/>
<dbReference type="Proteomes" id="UP001652623">
    <property type="component" value="Chromosome 9"/>
</dbReference>
<evidence type="ECO:0000313" key="7">
    <source>
        <dbReference type="RefSeq" id="XP_048320614.1"/>
    </source>
</evidence>
<dbReference type="Gene3D" id="1.20.140.40">
    <property type="entry name" value="Invertase/pectin methylesterase inhibitor family protein"/>
    <property type="match status" value="1"/>
</dbReference>
<dbReference type="InterPro" id="IPR052421">
    <property type="entry name" value="PCW_Enzyme_Inhibitor"/>
</dbReference>
<evidence type="ECO:0000313" key="6">
    <source>
        <dbReference type="Proteomes" id="UP001652623"/>
    </source>
</evidence>
<keyword evidence="6" id="KW-1185">Reference proteome</keyword>
<evidence type="ECO:0000259" key="5">
    <source>
        <dbReference type="SMART" id="SM00856"/>
    </source>
</evidence>
<gene>
    <name evidence="7" type="primary">LOC125419192</name>
</gene>
<evidence type="ECO:0000256" key="1">
    <source>
        <dbReference type="ARBA" id="ARBA00022729"/>
    </source>
</evidence>
<evidence type="ECO:0000256" key="3">
    <source>
        <dbReference type="ARBA" id="ARBA00038471"/>
    </source>
</evidence>
<dbReference type="NCBIfam" id="TIGR01614">
    <property type="entry name" value="PME_inhib"/>
    <property type="match status" value="1"/>
</dbReference>
<feature type="chain" id="PRO_5047121964" evidence="4">
    <location>
        <begin position="34"/>
        <end position="191"/>
    </location>
</feature>
<dbReference type="SUPFAM" id="SSF101148">
    <property type="entry name" value="Plant invertase/pectin methylesterase inhibitor"/>
    <property type="match status" value="1"/>
</dbReference>
<keyword evidence="2" id="KW-1015">Disulfide bond</keyword>
<dbReference type="InterPro" id="IPR034086">
    <property type="entry name" value="PMEI_plant"/>
</dbReference>
<protein>
    <submittedName>
        <fullName evidence="7">Pectinesterase inhibitor 5</fullName>
    </submittedName>
</protein>
<keyword evidence="1 4" id="KW-0732">Signal</keyword>
<accession>A0ABM3I4S8</accession>
<dbReference type="Pfam" id="PF04043">
    <property type="entry name" value="PMEI"/>
    <property type="match status" value="1"/>
</dbReference>
<name>A0ABM3I4S8_ZIZJJ</name>
<dbReference type="RefSeq" id="XP_048320614.1">
    <property type="nucleotide sequence ID" value="XM_048464657.2"/>
</dbReference>
<comment type="similarity">
    <text evidence="3">Belongs to the PMEI family.</text>
</comment>
<dbReference type="InterPro" id="IPR035513">
    <property type="entry name" value="Invertase/methylesterase_inhib"/>
</dbReference>
<evidence type="ECO:0000256" key="4">
    <source>
        <dbReference type="SAM" id="SignalP"/>
    </source>
</evidence>
<dbReference type="PANTHER" id="PTHR36710:SF1">
    <property type="entry name" value="F14J9.2 PROTEIN"/>
    <property type="match status" value="1"/>
</dbReference>